<evidence type="ECO:0000313" key="2">
    <source>
        <dbReference type="Proteomes" id="UP000314294"/>
    </source>
</evidence>
<keyword evidence="2" id="KW-1185">Reference proteome</keyword>
<dbReference type="AlphaFoldDB" id="A0A4Z2HR31"/>
<name>A0A4Z2HR31_9TELE</name>
<proteinExistence type="predicted"/>
<organism evidence="1 2">
    <name type="scientific">Liparis tanakae</name>
    <name type="common">Tanaka's snailfish</name>
    <dbReference type="NCBI Taxonomy" id="230148"/>
    <lineage>
        <taxon>Eukaryota</taxon>
        <taxon>Metazoa</taxon>
        <taxon>Chordata</taxon>
        <taxon>Craniata</taxon>
        <taxon>Vertebrata</taxon>
        <taxon>Euteleostomi</taxon>
        <taxon>Actinopterygii</taxon>
        <taxon>Neopterygii</taxon>
        <taxon>Teleostei</taxon>
        <taxon>Neoteleostei</taxon>
        <taxon>Acanthomorphata</taxon>
        <taxon>Eupercaria</taxon>
        <taxon>Perciformes</taxon>
        <taxon>Cottioidei</taxon>
        <taxon>Cottales</taxon>
        <taxon>Liparidae</taxon>
        <taxon>Liparis</taxon>
    </lineage>
</organism>
<evidence type="ECO:0000313" key="1">
    <source>
        <dbReference type="EMBL" id="TNN68090.1"/>
    </source>
</evidence>
<dbReference type="Proteomes" id="UP000314294">
    <property type="component" value="Unassembled WGS sequence"/>
</dbReference>
<protein>
    <submittedName>
        <fullName evidence="1">Uncharacterized protein</fullName>
    </submittedName>
</protein>
<sequence length="83" mass="9114">MEKLRAGRLFKSLRPDVGAHCSLLLTERSQAGGPGGAVPHPLSVDTDSRVWRRAARSRLLMGRGADSHCRMPFHYSPTCVATR</sequence>
<gene>
    <name evidence="1" type="ORF">EYF80_021735</name>
</gene>
<dbReference type="EMBL" id="SRLO01000195">
    <property type="protein sequence ID" value="TNN68090.1"/>
    <property type="molecule type" value="Genomic_DNA"/>
</dbReference>
<comment type="caution">
    <text evidence="1">The sequence shown here is derived from an EMBL/GenBank/DDBJ whole genome shotgun (WGS) entry which is preliminary data.</text>
</comment>
<reference evidence="1 2" key="1">
    <citation type="submission" date="2019-03" db="EMBL/GenBank/DDBJ databases">
        <title>First draft genome of Liparis tanakae, snailfish: a comprehensive survey of snailfish specific genes.</title>
        <authorList>
            <person name="Kim W."/>
            <person name="Song I."/>
            <person name="Jeong J.-H."/>
            <person name="Kim D."/>
            <person name="Kim S."/>
            <person name="Ryu S."/>
            <person name="Song J.Y."/>
            <person name="Lee S.K."/>
        </authorList>
    </citation>
    <scope>NUCLEOTIDE SEQUENCE [LARGE SCALE GENOMIC DNA]</scope>
    <source>
        <tissue evidence="1">Muscle</tissue>
    </source>
</reference>
<accession>A0A4Z2HR31</accession>